<dbReference type="AlphaFoldDB" id="A0A2A2IAF0"/>
<evidence type="ECO:0000256" key="1">
    <source>
        <dbReference type="ARBA" id="ARBA00023002"/>
    </source>
</evidence>
<evidence type="ECO:0000313" key="4">
    <source>
        <dbReference type="Proteomes" id="UP000218887"/>
    </source>
</evidence>
<dbReference type="PRINTS" id="PR00368">
    <property type="entry name" value="FADPNR"/>
</dbReference>
<reference evidence="3 4" key="1">
    <citation type="submission" date="2017-08" db="EMBL/GenBank/DDBJ databases">
        <title>Virgibacillus indicus sp. nov. and Virgibacillus profoundi sp. nov, two moderately halophilic bacteria isolated from marine sediment by using the Microfluidic Streak Plate.</title>
        <authorList>
            <person name="Xu B."/>
            <person name="Hu B."/>
            <person name="Wang J."/>
            <person name="Zhu Y."/>
            <person name="Huang L."/>
            <person name="Du W."/>
            <person name="Huang Y."/>
        </authorList>
    </citation>
    <scope>NUCLEOTIDE SEQUENCE [LARGE SCALE GENOMIC DNA]</scope>
    <source>
        <strain evidence="3 4">IO3-P3-H5</strain>
    </source>
</reference>
<evidence type="ECO:0000313" key="3">
    <source>
        <dbReference type="EMBL" id="PAV28306.1"/>
    </source>
</evidence>
<dbReference type="Proteomes" id="UP000218887">
    <property type="component" value="Unassembled WGS sequence"/>
</dbReference>
<organism evidence="3 4">
    <name type="scientific">Virgibacillus profundi</name>
    <dbReference type="NCBI Taxonomy" id="2024555"/>
    <lineage>
        <taxon>Bacteria</taxon>
        <taxon>Bacillati</taxon>
        <taxon>Bacillota</taxon>
        <taxon>Bacilli</taxon>
        <taxon>Bacillales</taxon>
        <taxon>Bacillaceae</taxon>
        <taxon>Virgibacillus</taxon>
    </lineage>
</organism>
<name>A0A2A2IAF0_9BACI</name>
<dbReference type="InterPro" id="IPR023753">
    <property type="entry name" value="FAD/NAD-binding_dom"/>
</dbReference>
<dbReference type="Pfam" id="PF07992">
    <property type="entry name" value="Pyr_redox_2"/>
    <property type="match status" value="2"/>
</dbReference>
<dbReference type="InterPro" id="IPR051691">
    <property type="entry name" value="Metab_Enz_Cyan_OpOx_G3PDH"/>
</dbReference>
<dbReference type="PANTHER" id="PTHR42949:SF3">
    <property type="entry name" value="ANAEROBIC GLYCEROL-3-PHOSPHATE DEHYDROGENASE SUBUNIT B"/>
    <property type="match status" value="1"/>
</dbReference>
<dbReference type="RefSeq" id="WP_095656722.1">
    <property type="nucleotide sequence ID" value="NZ_NPOA01000013.1"/>
</dbReference>
<accession>A0A2A2IAF0</accession>
<dbReference type="InterPro" id="IPR036188">
    <property type="entry name" value="FAD/NAD-bd_sf"/>
</dbReference>
<protein>
    <recommendedName>
        <fullName evidence="2">FAD/NAD(P)-binding domain-containing protein</fullName>
    </recommendedName>
</protein>
<feature type="domain" description="FAD/NAD(P)-binding" evidence="2">
    <location>
        <begin position="234"/>
        <end position="345"/>
    </location>
</feature>
<dbReference type="OrthoDB" id="9776839at2"/>
<comment type="caution">
    <text evidence="3">The sequence shown here is derived from an EMBL/GenBank/DDBJ whole genome shotgun (WGS) entry which is preliminary data.</text>
</comment>
<dbReference type="SUPFAM" id="SSF51905">
    <property type="entry name" value="FAD/NAD(P)-binding domain"/>
    <property type="match status" value="1"/>
</dbReference>
<evidence type="ECO:0000259" key="2">
    <source>
        <dbReference type="Pfam" id="PF07992"/>
    </source>
</evidence>
<sequence length="403" mass="42993">MKVDVAIIGAGPSGLTAAIEMIENGLTVAVIDEYYRPGGRLLGQHYEDPKAAPDQRVWNGKNIADQLEKKARGLGVHIFTNVTAWSVSEKWKIHLSHPKINMIVSKVLLLATGSAEKALPIPGWTLPGGISIGAAQTFTNLHRVAVGEKVLIAGIDPLSLSVMIEMKNAGIDVAGMVLPPISPASGNHHTPVQTVARLKDVAGLAPNSFIRTFGKYALAWFPRLIAHALRFNFLKVNGVPIHLRKSIVRIEGSEQVEAVILQSVSADGKPVGQAERMEVDAVCLSAGLYPLVDLAETTGCTLVDIPELGGVIPLHGPDMTTTINGLFVAGNITGIEGAKVAIAQGQLAAVSILKSLGKNGSITVQEAKMEMEKARIQSPLRFLPNIDEGRTKLNKLWEKEGVI</sequence>
<dbReference type="PANTHER" id="PTHR42949">
    <property type="entry name" value="ANAEROBIC GLYCEROL-3-PHOSPHATE DEHYDROGENASE SUBUNIT B"/>
    <property type="match status" value="1"/>
</dbReference>
<dbReference type="PRINTS" id="PR00469">
    <property type="entry name" value="PNDRDTASEII"/>
</dbReference>
<feature type="domain" description="FAD/NAD(P)-binding" evidence="2">
    <location>
        <begin position="4"/>
        <end position="154"/>
    </location>
</feature>
<dbReference type="Gene3D" id="3.50.50.60">
    <property type="entry name" value="FAD/NAD(P)-binding domain"/>
    <property type="match status" value="2"/>
</dbReference>
<gene>
    <name evidence="3" type="ORF">CIL05_16855</name>
</gene>
<proteinExistence type="predicted"/>
<dbReference type="EMBL" id="NPOA01000013">
    <property type="protein sequence ID" value="PAV28306.1"/>
    <property type="molecule type" value="Genomic_DNA"/>
</dbReference>
<keyword evidence="1" id="KW-0560">Oxidoreductase</keyword>
<dbReference type="GO" id="GO:0016491">
    <property type="term" value="F:oxidoreductase activity"/>
    <property type="evidence" value="ECO:0007669"/>
    <property type="project" value="UniProtKB-KW"/>
</dbReference>
<keyword evidence="4" id="KW-1185">Reference proteome</keyword>